<evidence type="ECO:0000313" key="2">
    <source>
        <dbReference type="EMBL" id="KLT42663.1"/>
    </source>
</evidence>
<name>A0A0J0XNL0_9TREE</name>
<organism evidence="2 3">
    <name type="scientific">Cutaneotrichosporon oleaginosum</name>
    <dbReference type="NCBI Taxonomy" id="879819"/>
    <lineage>
        <taxon>Eukaryota</taxon>
        <taxon>Fungi</taxon>
        <taxon>Dikarya</taxon>
        <taxon>Basidiomycota</taxon>
        <taxon>Agaricomycotina</taxon>
        <taxon>Tremellomycetes</taxon>
        <taxon>Trichosporonales</taxon>
        <taxon>Trichosporonaceae</taxon>
        <taxon>Cutaneotrichosporon</taxon>
    </lineage>
</organism>
<dbReference type="AlphaFoldDB" id="A0A0J0XNL0"/>
<reference evidence="2 3" key="1">
    <citation type="submission" date="2015-03" db="EMBL/GenBank/DDBJ databases">
        <title>Genomics and transcriptomics of the oil-accumulating basidiomycete yeast T. oleaginosus allow insights into substrate utilization and the diverse evolutionary trajectories of mating systems in fungi.</title>
        <authorList>
            <consortium name="DOE Joint Genome Institute"/>
            <person name="Kourist R."/>
            <person name="Kracht O."/>
            <person name="Bracharz F."/>
            <person name="Lipzen A."/>
            <person name="Nolan M."/>
            <person name="Ohm R."/>
            <person name="Grigoriev I."/>
            <person name="Sun S."/>
            <person name="Heitman J."/>
            <person name="Bruck T."/>
            <person name="Nowrousian M."/>
        </authorList>
    </citation>
    <scope>NUCLEOTIDE SEQUENCE [LARGE SCALE GENOMIC DNA]</scope>
    <source>
        <strain evidence="2 3">IBC0246</strain>
    </source>
</reference>
<dbReference type="EMBL" id="KQ087203">
    <property type="protein sequence ID" value="KLT42663.1"/>
    <property type="molecule type" value="Genomic_DNA"/>
</dbReference>
<gene>
    <name evidence="2" type="ORF">CC85DRAFT_81857</name>
</gene>
<evidence type="ECO:0000313" key="3">
    <source>
        <dbReference type="Proteomes" id="UP000053611"/>
    </source>
</evidence>
<evidence type="ECO:0000256" key="1">
    <source>
        <dbReference type="SAM" id="MobiDB-lite"/>
    </source>
</evidence>
<dbReference type="Proteomes" id="UP000053611">
    <property type="component" value="Unassembled WGS sequence"/>
</dbReference>
<proteinExistence type="predicted"/>
<protein>
    <submittedName>
        <fullName evidence="2">Uncharacterized protein</fullName>
    </submittedName>
</protein>
<dbReference type="GeneID" id="28988042"/>
<dbReference type="RefSeq" id="XP_018279154.1">
    <property type="nucleotide sequence ID" value="XM_018427439.1"/>
</dbReference>
<sequence length="167" mass="18361">MSATERVSMSREAVCEVRMRVNRNGADIHSFAQALGFSWRTYVTAVTTDGQLRCGQQLHQWPSGGERPATVQSARRRCVQELRTNFPFSSSSPLFCEHLPHKQCQFNALAPLFAPFSACIATLSGGRRFRTVAATKSATTHMEDLHRHGSGTKKFQISPARPAPGGA</sequence>
<keyword evidence="3" id="KW-1185">Reference proteome</keyword>
<feature type="region of interest" description="Disordered" evidence="1">
    <location>
        <begin position="140"/>
        <end position="167"/>
    </location>
</feature>
<accession>A0A0J0XNL0</accession>